<comment type="caution">
    <text evidence="6">The sequence shown here is derived from an EMBL/GenBank/DDBJ whole genome shotgun (WGS) entry which is preliminary data.</text>
</comment>
<keyword evidence="5" id="KW-0732">Signal</keyword>
<proteinExistence type="inferred from homology"/>
<dbReference type="OrthoDB" id="5777228at2759"/>
<dbReference type="Pfam" id="PF05938">
    <property type="entry name" value="Self-incomp_S1"/>
    <property type="match status" value="1"/>
</dbReference>
<gene>
    <name evidence="6" type="primary">Acey_s0494.g2443</name>
    <name evidence="6" type="synonym">Acey-K07D4.5</name>
    <name evidence="6" type="ORF">Y032_0494g2443</name>
</gene>
<dbReference type="GO" id="GO:0060320">
    <property type="term" value="P:rejection of self pollen"/>
    <property type="evidence" value="ECO:0007669"/>
    <property type="project" value="UniProtKB-KW"/>
</dbReference>
<evidence type="ECO:0000256" key="4">
    <source>
        <dbReference type="ARBA" id="ARBA00022525"/>
    </source>
</evidence>
<evidence type="ECO:0000313" key="6">
    <source>
        <dbReference type="EMBL" id="EYC43407.1"/>
    </source>
</evidence>
<evidence type="ECO:0008006" key="8">
    <source>
        <dbReference type="Google" id="ProtNLM"/>
    </source>
</evidence>
<dbReference type="InterPro" id="IPR010264">
    <property type="entry name" value="Self-incomp_S1"/>
</dbReference>
<organism evidence="6 7">
    <name type="scientific">Ancylostoma ceylanicum</name>
    <dbReference type="NCBI Taxonomy" id="53326"/>
    <lineage>
        <taxon>Eukaryota</taxon>
        <taxon>Metazoa</taxon>
        <taxon>Ecdysozoa</taxon>
        <taxon>Nematoda</taxon>
        <taxon>Chromadorea</taxon>
        <taxon>Rhabditida</taxon>
        <taxon>Rhabditina</taxon>
        <taxon>Rhabditomorpha</taxon>
        <taxon>Strongyloidea</taxon>
        <taxon>Ancylostomatidae</taxon>
        <taxon>Ancylostomatinae</taxon>
        <taxon>Ancylostoma</taxon>
    </lineage>
</organism>
<evidence type="ECO:0000256" key="5">
    <source>
        <dbReference type="ARBA" id="ARBA00022729"/>
    </source>
</evidence>
<dbReference type="EMBL" id="JARK01000094">
    <property type="protein sequence ID" value="EYC43407.1"/>
    <property type="molecule type" value="Genomic_DNA"/>
</dbReference>
<name>A0A016WVX1_9BILA</name>
<dbReference type="AlphaFoldDB" id="A0A016WVX1"/>
<keyword evidence="3" id="KW-0713">Self-incompatibility</keyword>
<comment type="similarity">
    <text evidence="2">Belongs to the plant self-incompatibility (S1) protein family.</text>
</comment>
<protein>
    <recommendedName>
        <fullName evidence="8">S-protein homolog</fullName>
    </recommendedName>
</protein>
<evidence type="ECO:0000256" key="3">
    <source>
        <dbReference type="ARBA" id="ARBA00022471"/>
    </source>
</evidence>
<evidence type="ECO:0000313" key="7">
    <source>
        <dbReference type="Proteomes" id="UP000024635"/>
    </source>
</evidence>
<keyword evidence="7" id="KW-1185">Reference proteome</keyword>
<evidence type="ECO:0000256" key="2">
    <source>
        <dbReference type="ARBA" id="ARBA00005581"/>
    </source>
</evidence>
<dbReference type="Proteomes" id="UP000024635">
    <property type="component" value="Unassembled WGS sequence"/>
</dbReference>
<accession>A0A016WVX1</accession>
<dbReference type="GO" id="GO:0005576">
    <property type="term" value="C:extracellular region"/>
    <property type="evidence" value="ECO:0007669"/>
    <property type="project" value="UniProtKB-SubCell"/>
</dbReference>
<keyword evidence="4" id="KW-0964">Secreted</keyword>
<sequence length="166" mass="19169">MPSIVSDTLTDQYQMSNSENVVNSSDVLTSISKMQLVLVTLALVLASEAAARSRRKNEVGVVNLCDANVRIRCQSVLQDKRDVFLAPHQQFRYRFVDIDRGNRHFWCDAYGLFGFSENFDVFGRKAPNRRNITWFLKPDGLYMDTPENQVSSWEWNYPPMESYAQD</sequence>
<reference evidence="7" key="1">
    <citation type="journal article" date="2015" name="Nat. Genet.">
        <title>The genome and transcriptome of the zoonotic hookworm Ancylostoma ceylanicum identify infection-specific gene families.</title>
        <authorList>
            <person name="Schwarz E.M."/>
            <person name="Hu Y."/>
            <person name="Antoshechkin I."/>
            <person name="Miller M.M."/>
            <person name="Sternberg P.W."/>
            <person name="Aroian R.V."/>
        </authorList>
    </citation>
    <scope>NUCLEOTIDE SEQUENCE</scope>
    <source>
        <strain evidence="7">HY135</strain>
    </source>
</reference>
<comment type="subcellular location">
    <subcellularLocation>
        <location evidence="1">Secreted</location>
    </subcellularLocation>
</comment>
<evidence type="ECO:0000256" key="1">
    <source>
        <dbReference type="ARBA" id="ARBA00004613"/>
    </source>
</evidence>